<sequence>MDKRTTPRRLLTKAQLKEWLQVSDFWVRDRLDNDPEFVERCVVDLAPQGSPRRTLRFHETATATYLGIPASCEPIQRTELQPAA</sequence>
<comment type="caution">
    <text evidence="1">The sequence shown here is derived from an EMBL/GenBank/DDBJ whole genome shotgun (WGS) entry which is preliminary data.</text>
</comment>
<dbReference type="Proteomes" id="UP000184388">
    <property type="component" value="Unassembled WGS sequence"/>
</dbReference>
<reference evidence="2" key="1">
    <citation type="submission" date="2016-11" db="EMBL/GenBank/DDBJ databases">
        <authorList>
            <person name="Jaros S."/>
            <person name="Januszkiewicz K."/>
            <person name="Wedrychowicz H."/>
        </authorList>
    </citation>
    <scope>NUCLEOTIDE SEQUENCE [LARGE SCALE GENOMIC DNA]</scope>
    <source>
        <strain evidence="2">CGMCC 4.3555</strain>
    </source>
</reference>
<evidence type="ECO:0000313" key="2">
    <source>
        <dbReference type="Proteomes" id="UP000184388"/>
    </source>
</evidence>
<name>A0A9X8QS70_9ACTN</name>
<protein>
    <submittedName>
        <fullName evidence="1">Uncharacterized protein</fullName>
    </submittedName>
</protein>
<evidence type="ECO:0000313" key="1">
    <source>
        <dbReference type="EMBL" id="SHL73199.1"/>
    </source>
</evidence>
<accession>A0A9X8QS70</accession>
<organism evidence="1 2">
    <name type="scientific">Streptomyces yunnanensis</name>
    <dbReference type="NCBI Taxonomy" id="156453"/>
    <lineage>
        <taxon>Bacteria</taxon>
        <taxon>Bacillati</taxon>
        <taxon>Actinomycetota</taxon>
        <taxon>Actinomycetes</taxon>
        <taxon>Kitasatosporales</taxon>
        <taxon>Streptomycetaceae</taxon>
        <taxon>Streptomyces</taxon>
    </lineage>
</organism>
<dbReference type="RefSeq" id="WP_073444555.1">
    <property type="nucleotide sequence ID" value="NZ_FRBK01000006.1"/>
</dbReference>
<dbReference type="EMBL" id="FRBK01000006">
    <property type="protein sequence ID" value="SHL73199.1"/>
    <property type="molecule type" value="Genomic_DNA"/>
</dbReference>
<dbReference type="AlphaFoldDB" id="A0A9X8QS70"/>
<gene>
    <name evidence="1" type="ORF">SAMN05216268_1067</name>
</gene>
<proteinExistence type="predicted"/>